<evidence type="ECO:0000313" key="2">
    <source>
        <dbReference type="Proteomes" id="UP000315496"/>
    </source>
</evidence>
<gene>
    <name evidence="1" type="ORF">GMRT_15258</name>
</gene>
<dbReference type="AlphaFoldDB" id="A0A4Z1SQP6"/>
<reference evidence="1 2" key="1">
    <citation type="submission" date="2019-05" db="EMBL/GenBank/DDBJ databases">
        <title>The compact genome of Giardia muris reveals important steps in the evolution of intestinal protozoan parasites.</title>
        <authorList>
            <person name="Xu F."/>
            <person name="Jimenez-Gonzalez A."/>
            <person name="Einarsson E."/>
            <person name="Astvaldsson A."/>
            <person name="Peirasmaki D."/>
            <person name="Eckmann L."/>
            <person name="Andersson J.O."/>
            <person name="Svard S.G."/>
            <person name="Jerlstrom-Hultqvist J."/>
        </authorList>
    </citation>
    <scope>NUCLEOTIDE SEQUENCE [LARGE SCALE GENOMIC DNA]</scope>
    <source>
        <strain evidence="1 2">Roberts-Thomson</strain>
    </source>
</reference>
<accession>A0A4Z1SQP6</accession>
<comment type="caution">
    <text evidence="1">The sequence shown here is derived from an EMBL/GenBank/DDBJ whole genome shotgun (WGS) entry which is preliminary data.</text>
</comment>
<dbReference type="VEuPathDB" id="GiardiaDB:GMRT_15258"/>
<name>A0A4Z1SQP6_GIAMU</name>
<dbReference type="EMBL" id="VDLU01000002">
    <property type="protein sequence ID" value="TNJ28182.1"/>
    <property type="molecule type" value="Genomic_DNA"/>
</dbReference>
<protein>
    <submittedName>
        <fullName evidence="1">Uncharacterized protein</fullName>
    </submittedName>
</protein>
<evidence type="ECO:0000313" key="1">
    <source>
        <dbReference type="EMBL" id="TNJ28182.1"/>
    </source>
</evidence>
<sequence>MNTTLRGELLALNRDLIARWEGASMERQEGEGMELAPYDGGLAPYGPQVTAVQVAVRNIDISASQERQSGLSHRSLLRVRDFDFQPIADSMYVPTDDNPTAGEATVYGDPDLLQHYILLSHEHSDETSEPAVTSEEATDNQADITELVRLLDLDGCYNRILYYEPATEPPNVMGTPHGKPYSLSTFTPTRWFVPKEKKNPHIPTELAIKKRVFQNRQLLRVVSRNRHAVERLEPRAGEDPDTYQVVQIDDLNGGAGDDPLIFCCNDDFPPSSFDTIMMSPLIPYRFTPHQEHGLKDSRRRVLDRAQVQSPAIQKNLLTGTPKVVFLQNAENPGQCTKLLFTPVRQGQGPHDTSFARLASSSAEPSEAGFLDFDIAGDIHRFAEQAIFFRSNSRSVTPCKAEPCAVPIDKVIRAPLPPILKRKPV</sequence>
<dbReference type="Proteomes" id="UP000315496">
    <property type="component" value="Chromosome 2"/>
</dbReference>
<organism evidence="1 2">
    <name type="scientific">Giardia muris</name>
    <dbReference type="NCBI Taxonomy" id="5742"/>
    <lineage>
        <taxon>Eukaryota</taxon>
        <taxon>Metamonada</taxon>
        <taxon>Diplomonadida</taxon>
        <taxon>Hexamitidae</taxon>
        <taxon>Giardiinae</taxon>
        <taxon>Giardia</taxon>
    </lineage>
</organism>
<keyword evidence="2" id="KW-1185">Reference proteome</keyword>
<proteinExistence type="predicted"/>